<dbReference type="AlphaFoldDB" id="A0A9Q0LIV6"/>
<proteinExistence type="inferred from homology"/>
<name>A0A9Q0LIV6_ANAIG</name>
<evidence type="ECO:0000313" key="7">
    <source>
        <dbReference type="Proteomes" id="UP001149090"/>
    </source>
</evidence>
<keyword evidence="3" id="KW-0732">Signal</keyword>
<sequence length="339" mass="38212">MNYFLIFLICFVFVVSTNHYTENEVELLFSKFKSDYQKSYLNPNEEAYRKAIFEEKLNLVQEHNSDPTKTYKIGINQFSDLTYEEFSSMYLSSLKYPNKKSEHEFKQESNLEDKSNNNNNNKMKGGLKSNPANLWRLLGFDVTEVIESALAKDTGVLIELAPQEALSCTYKDSSSSNPDVTDGYIEVPSSWISDGWQTGCDGGNACDVFQLYALYKTITSSQLYPYADADGICQTYTNYVELSSNEVYEWGYGCNKESEATLETLVANNGPVSVAIYASSTFESYTSGAFASTDCYVNGETNHAVNVVGYLNNYDGYPVWIVRNSWGAGWGQNGYIYEL</sequence>
<dbReference type="OrthoDB" id="5855924at2759"/>
<dbReference type="Gene3D" id="1.10.287.2250">
    <property type="match status" value="1"/>
</dbReference>
<dbReference type="InterPro" id="IPR039417">
    <property type="entry name" value="Peptidase_C1A_papain-like"/>
</dbReference>
<dbReference type="Gene3D" id="3.90.70.10">
    <property type="entry name" value="Cysteine proteinases"/>
    <property type="match status" value="1"/>
</dbReference>
<feature type="region of interest" description="Disordered" evidence="2">
    <location>
        <begin position="102"/>
        <end position="126"/>
    </location>
</feature>
<evidence type="ECO:0000256" key="2">
    <source>
        <dbReference type="SAM" id="MobiDB-lite"/>
    </source>
</evidence>
<keyword evidence="7" id="KW-1185">Reference proteome</keyword>
<dbReference type="OMA" id="TWAICPL"/>
<evidence type="ECO:0000256" key="3">
    <source>
        <dbReference type="SAM" id="SignalP"/>
    </source>
</evidence>
<dbReference type="Proteomes" id="UP001149090">
    <property type="component" value="Unassembled WGS sequence"/>
</dbReference>
<feature type="domain" description="Peptidase C1A papain C-terminal" evidence="4">
    <location>
        <begin position="130"/>
        <end position="339"/>
    </location>
</feature>
<feature type="compositionally biased region" description="Low complexity" evidence="2">
    <location>
        <begin position="116"/>
        <end position="126"/>
    </location>
</feature>
<gene>
    <name evidence="6" type="ORF">M0811_01262</name>
</gene>
<accession>A0A9Q0LIV6</accession>
<dbReference type="GO" id="GO:0006508">
    <property type="term" value="P:proteolysis"/>
    <property type="evidence" value="ECO:0007669"/>
    <property type="project" value="InterPro"/>
</dbReference>
<dbReference type="SMART" id="SM00645">
    <property type="entry name" value="Pept_C1"/>
    <property type="match status" value="1"/>
</dbReference>
<comment type="caution">
    <text evidence="6">The sequence shown here is derived from an EMBL/GenBank/DDBJ whole genome shotgun (WGS) entry which is preliminary data.</text>
</comment>
<dbReference type="InterPro" id="IPR038765">
    <property type="entry name" value="Papain-like_cys_pep_sf"/>
</dbReference>
<organism evidence="6 7">
    <name type="scientific">Anaeramoeba ignava</name>
    <name type="common">Anaerobic marine amoeba</name>
    <dbReference type="NCBI Taxonomy" id="1746090"/>
    <lineage>
        <taxon>Eukaryota</taxon>
        <taxon>Metamonada</taxon>
        <taxon>Anaeramoebidae</taxon>
        <taxon>Anaeramoeba</taxon>
    </lineage>
</organism>
<dbReference type="GO" id="GO:0008234">
    <property type="term" value="F:cysteine-type peptidase activity"/>
    <property type="evidence" value="ECO:0007669"/>
    <property type="project" value="InterPro"/>
</dbReference>
<dbReference type="SMART" id="SM00848">
    <property type="entry name" value="Inhibitor_I29"/>
    <property type="match status" value="1"/>
</dbReference>
<dbReference type="SUPFAM" id="SSF54001">
    <property type="entry name" value="Cysteine proteinases"/>
    <property type="match status" value="1"/>
</dbReference>
<dbReference type="Pfam" id="PF00112">
    <property type="entry name" value="Peptidase_C1"/>
    <property type="match status" value="1"/>
</dbReference>
<feature type="chain" id="PRO_5040351248" evidence="3">
    <location>
        <begin position="17"/>
        <end position="339"/>
    </location>
</feature>
<evidence type="ECO:0000313" key="6">
    <source>
        <dbReference type="EMBL" id="KAJ5072248.1"/>
    </source>
</evidence>
<dbReference type="EMBL" id="JAPDFW010000081">
    <property type="protein sequence ID" value="KAJ5072248.1"/>
    <property type="molecule type" value="Genomic_DNA"/>
</dbReference>
<evidence type="ECO:0000256" key="1">
    <source>
        <dbReference type="ARBA" id="ARBA00008455"/>
    </source>
</evidence>
<dbReference type="PANTHER" id="PTHR12411">
    <property type="entry name" value="CYSTEINE PROTEASE FAMILY C1-RELATED"/>
    <property type="match status" value="1"/>
</dbReference>
<dbReference type="CDD" id="cd02248">
    <property type="entry name" value="Peptidase_C1A"/>
    <property type="match status" value="1"/>
</dbReference>
<evidence type="ECO:0000259" key="4">
    <source>
        <dbReference type="SMART" id="SM00645"/>
    </source>
</evidence>
<dbReference type="InterPro" id="IPR013201">
    <property type="entry name" value="Prot_inhib_I29"/>
</dbReference>
<evidence type="ECO:0000259" key="5">
    <source>
        <dbReference type="SMART" id="SM00848"/>
    </source>
</evidence>
<dbReference type="InterPro" id="IPR013128">
    <property type="entry name" value="Peptidase_C1A"/>
</dbReference>
<reference evidence="6" key="1">
    <citation type="submission" date="2022-10" db="EMBL/GenBank/DDBJ databases">
        <title>Novel sulphate-reducing endosymbionts in the free-living metamonad Anaeramoeba.</title>
        <authorList>
            <person name="Jerlstrom-Hultqvist J."/>
            <person name="Cepicka I."/>
            <person name="Gallot-Lavallee L."/>
            <person name="Salas-Leiva D."/>
            <person name="Curtis B.A."/>
            <person name="Zahonova K."/>
            <person name="Pipaliya S."/>
            <person name="Dacks J."/>
            <person name="Roger A.J."/>
        </authorList>
    </citation>
    <scope>NUCLEOTIDE SEQUENCE</scope>
    <source>
        <strain evidence="6">BMAN</strain>
    </source>
</reference>
<feature type="domain" description="Cathepsin propeptide inhibitor" evidence="5">
    <location>
        <begin position="29"/>
        <end position="86"/>
    </location>
</feature>
<comment type="similarity">
    <text evidence="1">Belongs to the peptidase C1 family.</text>
</comment>
<dbReference type="Pfam" id="PF08246">
    <property type="entry name" value="Inhibitor_I29"/>
    <property type="match status" value="1"/>
</dbReference>
<protein>
    <submittedName>
        <fullName evidence="6">Cysteine proteinases superfamily protein</fullName>
    </submittedName>
</protein>
<feature type="signal peptide" evidence="3">
    <location>
        <begin position="1"/>
        <end position="16"/>
    </location>
</feature>
<feature type="compositionally biased region" description="Basic and acidic residues" evidence="2">
    <location>
        <begin position="102"/>
        <end position="115"/>
    </location>
</feature>
<dbReference type="InterPro" id="IPR000668">
    <property type="entry name" value="Peptidase_C1A_C"/>
</dbReference>